<evidence type="ECO:0008006" key="3">
    <source>
        <dbReference type="Google" id="ProtNLM"/>
    </source>
</evidence>
<dbReference type="EMBL" id="JBHRZI010000032">
    <property type="protein sequence ID" value="MFC3897158.1"/>
    <property type="molecule type" value="Genomic_DNA"/>
</dbReference>
<dbReference type="Proteomes" id="UP001595690">
    <property type="component" value="Unassembled WGS sequence"/>
</dbReference>
<proteinExistence type="predicted"/>
<organism evidence="1 2">
    <name type="scientific">Lentzea rhizosphaerae</name>
    <dbReference type="NCBI Taxonomy" id="2041025"/>
    <lineage>
        <taxon>Bacteria</taxon>
        <taxon>Bacillati</taxon>
        <taxon>Actinomycetota</taxon>
        <taxon>Actinomycetes</taxon>
        <taxon>Pseudonocardiales</taxon>
        <taxon>Pseudonocardiaceae</taxon>
        <taxon>Lentzea</taxon>
    </lineage>
</organism>
<reference evidence="2" key="1">
    <citation type="journal article" date="2019" name="Int. J. Syst. Evol. Microbiol.">
        <title>The Global Catalogue of Microorganisms (GCM) 10K type strain sequencing project: providing services to taxonomists for standard genome sequencing and annotation.</title>
        <authorList>
            <consortium name="The Broad Institute Genomics Platform"/>
            <consortium name="The Broad Institute Genome Sequencing Center for Infectious Disease"/>
            <person name="Wu L."/>
            <person name="Ma J."/>
        </authorList>
    </citation>
    <scope>NUCLEOTIDE SEQUENCE [LARGE SCALE GENOMIC DNA]</scope>
    <source>
        <strain evidence="2">CGMCC 4.7405</strain>
    </source>
</reference>
<gene>
    <name evidence="1" type="ORF">ACFOWZ_37260</name>
</gene>
<name>A0ABV8C567_9PSEU</name>
<evidence type="ECO:0000313" key="2">
    <source>
        <dbReference type="Proteomes" id="UP001595690"/>
    </source>
</evidence>
<accession>A0ABV8C567</accession>
<dbReference type="RefSeq" id="WP_382378643.1">
    <property type="nucleotide sequence ID" value="NZ_JBHRZI010000032.1"/>
</dbReference>
<evidence type="ECO:0000313" key="1">
    <source>
        <dbReference type="EMBL" id="MFC3897158.1"/>
    </source>
</evidence>
<keyword evidence="2" id="KW-1185">Reference proteome</keyword>
<protein>
    <recommendedName>
        <fullName evidence="3">Secreted protein</fullName>
    </recommendedName>
</protein>
<sequence length="78" mass="8065">MICEPLCTLVGAFGGALRDVPAHTLASTVISALMVCRPESHRCSEQRGLPGCEHAGVIVSLLYKVLRVAVCSGGAASQ</sequence>
<comment type="caution">
    <text evidence="1">The sequence shown here is derived from an EMBL/GenBank/DDBJ whole genome shotgun (WGS) entry which is preliminary data.</text>
</comment>